<dbReference type="EMBL" id="CM035432">
    <property type="protein sequence ID" value="KAH7295878.1"/>
    <property type="molecule type" value="Genomic_DNA"/>
</dbReference>
<dbReference type="InterPro" id="IPR052831">
    <property type="entry name" value="Apoptosis_promoter"/>
</dbReference>
<protein>
    <recommendedName>
        <fullName evidence="4">Programmed cell death protein 7</fullName>
    </recommendedName>
</protein>
<dbReference type="AlphaFoldDB" id="A0A8T2RHK1"/>
<organism evidence="2 3">
    <name type="scientific">Ceratopteris richardii</name>
    <name type="common">Triangle waterfern</name>
    <dbReference type="NCBI Taxonomy" id="49495"/>
    <lineage>
        <taxon>Eukaryota</taxon>
        <taxon>Viridiplantae</taxon>
        <taxon>Streptophyta</taxon>
        <taxon>Embryophyta</taxon>
        <taxon>Tracheophyta</taxon>
        <taxon>Polypodiopsida</taxon>
        <taxon>Polypodiidae</taxon>
        <taxon>Polypodiales</taxon>
        <taxon>Pteridineae</taxon>
        <taxon>Pteridaceae</taxon>
        <taxon>Parkerioideae</taxon>
        <taxon>Ceratopteris</taxon>
    </lineage>
</organism>
<evidence type="ECO:0000256" key="1">
    <source>
        <dbReference type="SAM" id="Coils"/>
    </source>
</evidence>
<keyword evidence="3" id="KW-1185">Reference proteome</keyword>
<dbReference type="EMBL" id="CM035432">
    <property type="protein sequence ID" value="KAH7295879.1"/>
    <property type="molecule type" value="Genomic_DNA"/>
</dbReference>
<proteinExistence type="predicted"/>
<evidence type="ECO:0008006" key="4">
    <source>
        <dbReference type="Google" id="ProtNLM"/>
    </source>
</evidence>
<evidence type="ECO:0000313" key="3">
    <source>
        <dbReference type="Proteomes" id="UP000825935"/>
    </source>
</evidence>
<dbReference type="GO" id="GO:0005689">
    <property type="term" value="C:U12-type spliceosomal complex"/>
    <property type="evidence" value="ECO:0007669"/>
    <property type="project" value="TreeGrafter"/>
</dbReference>
<dbReference type="Proteomes" id="UP000825935">
    <property type="component" value="Chromosome 27"/>
</dbReference>
<dbReference type="PANTHER" id="PTHR48190:SF2">
    <property type="entry name" value="PROGRAMMED CELL DEATH PROTEIN 7"/>
    <property type="match status" value="1"/>
</dbReference>
<evidence type="ECO:0000313" key="2">
    <source>
        <dbReference type="EMBL" id="KAH7295879.1"/>
    </source>
</evidence>
<gene>
    <name evidence="2" type="ORF">KP509_27G069200</name>
</gene>
<dbReference type="OrthoDB" id="2289628at2759"/>
<keyword evidence="1" id="KW-0175">Coiled coil</keyword>
<dbReference type="InterPro" id="IPR031974">
    <property type="entry name" value="PDCD7"/>
</dbReference>
<comment type="caution">
    <text evidence="2">The sequence shown here is derived from an EMBL/GenBank/DDBJ whole genome shotgun (WGS) entry which is preliminary data.</text>
</comment>
<sequence>MALPYSPAAPPCPPPWQTPVQLREHIARLLDDVELLTAVVDELEALNSLKEALEPKAECENINRLESSDSRKDVLTFGQKHEVSIGTASLDEGISGSQNAHILCGSIKGNSLDEIKGNEAFALECAITLQKSIEERVSPLLSIADGKSTWEEKAAFANLTRKRLKMLRNRKHRRKKRQLAAAALRKEKERYDQADFEADEWRAKEIAKDIAKRKVENMKEMAKRNAKEERKKLERELELVVIVEKLQELRALRIQRLKKQGSFLPEEDNLFMQRVRAAVEEEERQAAAAADTKATVAAIANAEEAGKAALPLNSNPQQPKKEFEPCDEEDLMQARENGDQGPPIFQTSETSDKERFRTQNAALALHDGTLPAEFYHYYYGSTVDIGTLIEVRRFWDSFILPGGSRIPGHWVQPPPPADAVWASCLVTEK</sequence>
<reference evidence="2 3" key="1">
    <citation type="submission" date="2021-08" db="EMBL/GenBank/DDBJ databases">
        <title>WGS assembly of Ceratopteris richardii.</title>
        <authorList>
            <person name="Marchant D.B."/>
            <person name="Chen G."/>
            <person name="Jenkins J."/>
            <person name="Shu S."/>
            <person name="Leebens-Mack J."/>
            <person name="Grimwood J."/>
            <person name="Schmutz J."/>
            <person name="Soltis P."/>
            <person name="Soltis D."/>
            <person name="Chen Z.-H."/>
        </authorList>
    </citation>
    <scope>NUCLEOTIDE SEQUENCE [LARGE SCALE GENOMIC DNA]</scope>
    <source>
        <strain evidence="2">Whitten #5841</strain>
        <tissue evidence="2">Leaf</tissue>
    </source>
</reference>
<dbReference type="OMA" id="GHWVHPP"/>
<dbReference type="Pfam" id="PF16021">
    <property type="entry name" value="PDCD7"/>
    <property type="match status" value="1"/>
</dbReference>
<accession>A0A8T2RHK1</accession>
<name>A0A8T2RHK1_CERRI</name>
<dbReference type="PANTHER" id="PTHR48190">
    <property type="entry name" value="PROGRAMMED CELL DEATH PROTEIN 7"/>
    <property type="match status" value="1"/>
</dbReference>
<feature type="coiled-coil region" evidence="1">
    <location>
        <begin position="184"/>
        <end position="243"/>
    </location>
</feature>